<proteinExistence type="predicted"/>
<evidence type="ECO:0000313" key="1">
    <source>
        <dbReference type="EMBL" id="KRZ61370.1"/>
    </source>
</evidence>
<accession>A0A0V1LPA7</accession>
<dbReference type="EMBL" id="JYDW01000019">
    <property type="protein sequence ID" value="KRZ61370.1"/>
    <property type="molecule type" value="Genomic_DNA"/>
</dbReference>
<name>A0A0V1LPA7_9BILA</name>
<keyword evidence="2" id="KW-1185">Reference proteome</keyword>
<organism evidence="1 2">
    <name type="scientific">Trichinella nativa</name>
    <dbReference type="NCBI Taxonomy" id="6335"/>
    <lineage>
        <taxon>Eukaryota</taxon>
        <taxon>Metazoa</taxon>
        <taxon>Ecdysozoa</taxon>
        <taxon>Nematoda</taxon>
        <taxon>Enoplea</taxon>
        <taxon>Dorylaimia</taxon>
        <taxon>Trichinellida</taxon>
        <taxon>Trichinellidae</taxon>
        <taxon>Trichinella</taxon>
    </lineage>
</organism>
<dbReference type="AlphaFoldDB" id="A0A0V1LPA7"/>
<sequence length="120" mass="13068">MPPRKDNPHRCAKMFDDNTQTLNDRCPSCLIVSQMCLKAIAHGANGKRLVINCLLYSGAEQTLFTEDTARALGLVGVAETVTVKVIGGIHCAPTLARRVGFRLSPLKVNEHDLDVEPIEA</sequence>
<comment type="caution">
    <text evidence="1">The sequence shown here is derived from an EMBL/GenBank/DDBJ whole genome shotgun (WGS) entry which is preliminary data.</text>
</comment>
<gene>
    <name evidence="1" type="ORF">T02_8785</name>
</gene>
<dbReference type="Proteomes" id="UP000054721">
    <property type="component" value="Unassembled WGS sequence"/>
</dbReference>
<evidence type="ECO:0000313" key="2">
    <source>
        <dbReference type="Proteomes" id="UP000054721"/>
    </source>
</evidence>
<dbReference type="OrthoDB" id="5920605at2759"/>
<protein>
    <submittedName>
        <fullName evidence="1">Uncharacterized protein</fullName>
    </submittedName>
</protein>
<reference evidence="1 2" key="1">
    <citation type="submission" date="2015-05" db="EMBL/GenBank/DDBJ databases">
        <title>Evolution of Trichinella species and genotypes.</title>
        <authorList>
            <person name="Korhonen P.K."/>
            <person name="Edoardo P."/>
            <person name="Giuseppe L.R."/>
            <person name="Gasser R.B."/>
        </authorList>
    </citation>
    <scope>NUCLEOTIDE SEQUENCE [LARGE SCALE GENOMIC DNA]</scope>
    <source>
        <strain evidence="1">ISS10</strain>
    </source>
</reference>